<dbReference type="PANTHER" id="PTHR30126">
    <property type="entry name" value="HTH-TYPE TRANSCRIPTIONAL REGULATOR"/>
    <property type="match status" value="1"/>
</dbReference>
<dbReference type="SUPFAM" id="SSF53850">
    <property type="entry name" value="Periplasmic binding protein-like II"/>
    <property type="match status" value="1"/>
</dbReference>
<protein>
    <submittedName>
        <fullName evidence="6">LysR family transcriptional regulator</fullName>
    </submittedName>
</protein>
<dbReference type="GO" id="GO:0000976">
    <property type="term" value="F:transcription cis-regulatory region binding"/>
    <property type="evidence" value="ECO:0007669"/>
    <property type="project" value="TreeGrafter"/>
</dbReference>
<keyword evidence="4" id="KW-0804">Transcription</keyword>
<dbReference type="Gene3D" id="3.40.190.290">
    <property type="match status" value="1"/>
</dbReference>
<evidence type="ECO:0000256" key="4">
    <source>
        <dbReference type="ARBA" id="ARBA00023163"/>
    </source>
</evidence>
<comment type="caution">
    <text evidence="6">The sequence shown here is derived from an EMBL/GenBank/DDBJ whole genome shotgun (WGS) entry which is preliminary data.</text>
</comment>
<keyword evidence="2" id="KW-0805">Transcription regulation</keyword>
<evidence type="ECO:0000259" key="5">
    <source>
        <dbReference type="Pfam" id="PF03466"/>
    </source>
</evidence>
<organism evidence="6">
    <name type="scientific">gut metagenome</name>
    <dbReference type="NCBI Taxonomy" id="749906"/>
    <lineage>
        <taxon>unclassified sequences</taxon>
        <taxon>metagenomes</taxon>
        <taxon>organismal metagenomes</taxon>
    </lineage>
</organism>
<dbReference type="PANTHER" id="PTHR30126:SF94">
    <property type="entry name" value="LYSR FAMILY TRANSCRIPTIONAL REGULATOR"/>
    <property type="match status" value="1"/>
</dbReference>
<dbReference type="InterPro" id="IPR005119">
    <property type="entry name" value="LysR_subst-bd"/>
</dbReference>
<evidence type="ECO:0000313" key="6">
    <source>
        <dbReference type="EMBL" id="EJW93305.1"/>
    </source>
</evidence>
<dbReference type="GO" id="GO:0006355">
    <property type="term" value="P:regulation of DNA-templated transcription"/>
    <property type="evidence" value="ECO:0007669"/>
    <property type="project" value="TreeGrafter"/>
</dbReference>
<keyword evidence="3" id="KW-0238">DNA-binding</keyword>
<reference evidence="6" key="1">
    <citation type="journal article" date="2012" name="PLoS ONE">
        <title>Gene sets for utilization of primary and secondary nutrition supplies in the distal gut of endangered iberian lynx.</title>
        <authorList>
            <person name="Alcaide M."/>
            <person name="Messina E."/>
            <person name="Richter M."/>
            <person name="Bargiela R."/>
            <person name="Peplies J."/>
            <person name="Huws S.A."/>
            <person name="Newbold C.J."/>
            <person name="Golyshin P.N."/>
            <person name="Simon M.A."/>
            <person name="Lopez G."/>
            <person name="Yakimov M.M."/>
            <person name="Ferrer M."/>
        </authorList>
    </citation>
    <scope>NUCLEOTIDE SEQUENCE</scope>
</reference>
<proteinExistence type="inferred from homology"/>
<dbReference type="AlphaFoldDB" id="J9C0F7"/>
<accession>J9C0F7</accession>
<feature type="non-terminal residue" evidence="6">
    <location>
        <position position="1"/>
    </location>
</feature>
<evidence type="ECO:0000256" key="3">
    <source>
        <dbReference type="ARBA" id="ARBA00023125"/>
    </source>
</evidence>
<feature type="domain" description="LysR substrate-binding" evidence="5">
    <location>
        <begin position="1"/>
        <end position="160"/>
    </location>
</feature>
<dbReference type="Pfam" id="PF03466">
    <property type="entry name" value="LysR_substrate"/>
    <property type="match status" value="1"/>
</dbReference>
<sequence>EMEQAVLNNQVDLAIVEGEIENPALTAEPICEDELVMVCGKNHPLAQKKLVTFEMLQGQDYVSRESGSTERNQFEKLLEEQQLKLNRTFRSTNTEVIKNAVICGRGIAIFSTRMIQREVQKGTLVILPLENLKVARNFHLIVHKNKFLSNELQTLKHLCKHGNWN</sequence>
<name>J9C0F7_9ZZZZ</name>
<dbReference type="EMBL" id="AMCI01007048">
    <property type="protein sequence ID" value="EJW93305.1"/>
    <property type="molecule type" value="Genomic_DNA"/>
</dbReference>
<evidence type="ECO:0000256" key="2">
    <source>
        <dbReference type="ARBA" id="ARBA00023015"/>
    </source>
</evidence>
<evidence type="ECO:0000256" key="1">
    <source>
        <dbReference type="ARBA" id="ARBA00009437"/>
    </source>
</evidence>
<comment type="similarity">
    <text evidence="1">Belongs to the LysR transcriptional regulatory family.</text>
</comment>
<gene>
    <name evidence="6" type="ORF">EVA_18588</name>
</gene>